<dbReference type="STRING" id="59750.AWC31_33110"/>
<reference evidence="3 4" key="1">
    <citation type="submission" date="2015-07" db="EMBL/GenBank/DDBJ databases">
        <title>A draft genome sequence of Mycobacterium wolinskyi.</title>
        <authorList>
            <person name="de Man T.J."/>
            <person name="Perry K.A."/>
            <person name="Coulliette A.D."/>
            <person name="Jensen B."/>
            <person name="Toney N.C."/>
            <person name="Limbago B.M."/>
            <person name="Noble-Wang J."/>
        </authorList>
    </citation>
    <scope>NUCLEOTIDE SEQUENCE [LARGE SCALE GENOMIC DNA]</scope>
    <source>
        <strain evidence="3 4">CDC_01</strain>
    </source>
</reference>
<proteinExistence type="predicted"/>
<dbReference type="InterPro" id="IPR024344">
    <property type="entry name" value="MDMPI_metal-binding"/>
</dbReference>
<dbReference type="InterPro" id="IPR017517">
    <property type="entry name" value="Maleyloyr_isom"/>
</dbReference>
<evidence type="ECO:0000313" key="4">
    <source>
        <dbReference type="Proteomes" id="UP000070612"/>
    </source>
</evidence>
<protein>
    <submittedName>
        <fullName evidence="3">Actinobacterial protein</fullName>
    </submittedName>
</protein>
<dbReference type="GO" id="GO:0046872">
    <property type="term" value="F:metal ion binding"/>
    <property type="evidence" value="ECO:0007669"/>
    <property type="project" value="InterPro"/>
</dbReference>
<dbReference type="PATRIC" id="fig|59750.3.peg.1"/>
<sequence>MSNDVWPMVHAERAALIADLERLDDSAWQAASLCDGWSVHDVVAHLVDVAMTTRVGFLLDMARARFDFDRQNARGVARARGASPHETLERLRRAASRTSTPPAPLDTRLVEEVVHGEDIRRPLGITRAYAAEAVTRSLRQQARTSRSFGGAKELLTQVRITATDTDLAIGDGPEVSGTALALLLAISGRRVALGELDGPGLPALATP</sequence>
<evidence type="ECO:0000313" key="3">
    <source>
        <dbReference type="EMBL" id="KWX25725.1"/>
    </source>
</evidence>
<name>A0A132PTT7_9MYCO</name>
<accession>A0A132PTT7</accession>
<evidence type="ECO:0000256" key="1">
    <source>
        <dbReference type="SAM" id="MobiDB-lite"/>
    </source>
</evidence>
<dbReference type="EMBL" id="LGTW01000001">
    <property type="protein sequence ID" value="KWX25725.1"/>
    <property type="molecule type" value="Genomic_DNA"/>
</dbReference>
<dbReference type="SUPFAM" id="SSF109854">
    <property type="entry name" value="DinB/YfiT-like putative metalloenzymes"/>
    <property type="match status" value="1"/>
</dbReference>
<keyword evidence="4" id="KW-1185">Reference proteome</keyword>
<dbReference type="RefSeq" id="WP_067842014.1">
    <property type="nucleotide sequence ID" value="NZ_LGTW01000001.1"/>
</dbReference>
<gene>
    <name evidence="3" type="ORF">AFM11_00005</name>
</gene>
<evidence type="ECO:0000259" key="2">
    <source>
        <dbReference type="Pfam" id="PF11716"/>
    </source>
</evidence>
<comment type="caution">
    <text evidence="3">The sequence shown here is derived from an EMBL/GenBank/DDBJ whole genome shotgun (WGS) entry which is preliminary data.</text>
</comment>
<dbReference type="AlphaFoldDB" id="A0A132PTT7"/>
<dbReference type="InterPro" id="IPR034660">
    <property type="entry name" value="DinB/YfiT-like"/>
</dbReference>
<dbReference type="Pfam" id="PF11716">
    <property type="entry name" value="MDMPI_N"/>
    <property type="match status" value="1"/>
</dbReference>
<dbReference type="NCBIfam" id="TIGR03083">
    <property type="entry name" value="maleylpyruvate isomerase family mycothiol-dependent enzyme"/>
    <property type="match status" value="1"/>
</dbReference>
<dbReference type="Gene3D" id="1.20.120.450">
    <property type="entry name" value="dinb family like domain"/>
    <property type="match status" value="1"/>
</dbReference>
<feature type="region of interest" description="Disordered" evidence="1">
    <location>
        <begin position="77"/>
        <end position="104"/>
    </location>
</feature>
<dbReference type="Proteomes" id="UP000070612">
    <property type="component" value="Unassembled WGS sequence"/>
</dbReference>
<organism evidence="3 4">
    <name type="scientific">Mycolicibacterium wolinskyi</name>
    <dbReference type="NCBI Taxonomy" id="59750"/>
    <lineage>
        <taxon>Bacteria</taxon>
        <taxon>Bacillati</taxon>
        <taxon>Actinomycetota</taxon>
        <taxon>Actinomycetes</taxon>
        <taxon>Mycobacteriales</taxon>
        <taxon>Mycobacteriaceae</taxon>
        <taxon>Mycolicibacterium</taxon>
    </lineage>
</organism>
<feature type="domain" description="Mycothiol-dependent maleylpyruvate isomerase metal-binding" evidence="2">
    <location>
        <begin position="9"/>
        <end position="99"/>
    </location>
</feature>